<dbReference type="InterPro" id="IPR002113">
    <property type="entry name" value="ADT_euk_type"/>
</dbReference>
<evidence type="ECO:0000256" key="8">
    <source>
        <dbReference type="ARBA" id="ARBA00022989"/>
    </source>
</evidence>
<evidence type="ECO:0000256" key="9">
    <source>
        <dbReference type="ARBA" id="ARBA00023128"/>
    </source>
</evidence>
<evidence type="ECO:0000256" key="5">
    <source>
        <dbReference type="ARBA" id="ARBA00022692"/>
    </source>
</evidence>
<dbReference type="InterPro" id="IPR023395">
    <property type="entry name" value="MCP_dom_sf"/>
</dbReference>
<dbReference type="PROSITE" id="PS50920">
    <property type="entry name" value="SOLCAR"/>
    <property type="match status" value="3"/>
</dbReference>
<evidence type="ECO:0000313" key="17">
    <source>
        <dbReference type="Proteomes" id="UP000694425"/>
    </source>
</evidence>
<keyword evidence="17" id="KW-1185">Reference proteome</keyword>
<evidence type="ECO:0000256" key="12">
    <source>
        <dbReference type="PROSITE-ProRule" id="PRU00282"/>
    </source>
</evidence>
<dbReference type="PRINTS" id="PR00926">
    <property type="entry name" value="MITOCARRIER"/>
</dbReference>
<reference evidence="16" key="1">
    <citation type="submission" date="2025-08" db="UniProtKB">
        <authorList>
            <consortium name="Ensembl"/>
        </authorList>
    </citation>
    <scope>IDENTIFICATION</scope>
</reference>
<dbReference type="Ensembl" id="ENSNVIT00000022913.1">
    <property type="protein sequence ID" value="ENSNVIP00000019654.1"/>
    <property type="gene ID" value="ENSNVIG00000015430.1"/>
</dbReference>
<evidence type="ECO:0000256" key="10">
    <source>
        <dbReference type="ARBA" id="ARBA00023136"/>
    </source>
</evidence>
<comment type="catalytic activity">
    <reaction evidence="11">
        <text>H(+)(in) = H(+)(out)</text>
        <dbReference type="Rhea" id="RHEA:34979"/>
        <dbReference type="ChEBI" id="CHEBI:15378"/>
    </reaction>
</comment>
<comment type="caution">
    <text evidence="14">Lacks conserved residue(s) required for the propagation of feature annotation.</text>
</comment>
<evidence type="ECO:0000256" key="6">
    <source>
        <dbReference type="ARBA" id="ARBA00022737"/>
    </source>
</evidence>
<comment type="subcellular location">
    <subcellularLocation>
        <location evidence="14">Membrane</location>
        <topology evidence="14">Multi-pass membrane protein</topology>
    </subcellularLocation>
    <subcellularLocation>
        <location evidence="1">Mitochondrion inner membrane</location>
        <topology evidence="1">Multi-pass membrane protein</topology>
    </subcellularLocation>
</comment>
<protein>
    <recommendedName>
        <fullName evidence="14">ADP/ATP translocase</fullName>
    </recommendedName>
    <alternativeName>
        <fullName evidence="14">ADP,ATP carrier protein</fullName>
    </alternativeName>
</protein>
<feature type="region of interest" description="Disordered" evidence="15">
    <location>
        <begin position="1"/>
        <end position="24"/>
    </location>
</feature>
<keyword evidence="8 14" id="KW-1133">Transmembrane helix</keyword>
<reference evidence="16" key="2">
    <citation type="submission" date="2025-09" db="UniProtKB">
        <authorList>
            <consortium name="Ensembl"/>
        </authorList>
    </citation>
    <scope>IDENTIFICATION</scope>
</reference>
<evidence type="ECO:0000256" key="4">
    <source>
        <dbReference type="ARBA" id="ARBA00022449"/>
    </source>
</evidence>
<keyword evidence="7" id="KW-0999">Mitochondrion inner membrane</keyword>
<dbReference type="GO" id="GO:0005471">
    <property type="term" value="F:ATP:ADP antiporter activity"/>
    <property type="evidence" value="ECO:0007669"/>
    <property type="project" value="UniProtKB-UniRule"/>
</dbReference>
<feature type="repeat" description="Solcar" evidence="12">
    <location>
        <begin position="297"/>
        <end position="382"/>
    </location>
</feature>
<keyword evidence="9" id="KW-0496">Mitochondrion</keyword>
<dbReference type="GO" id="GO:0005743">
    <property type="term" value="C:mitochondrial inner membrane"/>
    <property type="evidence" value="ECO:0007669"/>
    <property type="project" value="UniProtKB-SubCell"/>
</dbReference>
<feature type="transmembrane region" description="Helical" evidence="14">
    <location>
        <begin position="296"/>
        <end position="316"/>
    </location>
</feature>
<name>A0A8C7ESH2_NEOVI</name>
<keyword evidence="3 13" id="KW-0813">Transport</keyword>
<comment type="function">
    <text evidence="14">Catalyzes the exchange of ADP and ATP across the membrane.</text>
</comment>
<dbReference type="GO" id="GO:1990544">
    <property type="term" value="P:mitochondrial ATP transmembrane transport"/>
    <property type="evidence" value="ECO:0007669"/>
    <property type="project" value="InterPro"/>
</dbReference>
<comment type="subunit">
    <text evidence="14">Monomer.</text>
</comment>
<dbReference type="Proteomes" id="UP000694425">
    <property type="component" value="Unplaced"/>
</dbReference>
<dbReference type="FunFam" id="1.50.40.10:FF:000002">
    <property type="entry name" value="Putative ADP/ATP translocase 2-like"/>
    <property type="match status" value="1"/>
</dbReference>
<dbReference type="InterPro" id="IPR018108">
    <property type="entry name" value="MCP_transmembrane"/>
</dbReference>
<dbReference type="SUPFAM" id="SSF103506">
    <property type="entry name" value="Mitochondrial carrier"/>
    <property type="match status" value="1"/>
</dbReference>
<dbReference type="PANTHER" id="PTHR45635:SF13">
    <property type="entry name" value="ADP_ATP TRANSLOCASE 3"/>
    <property type="match status" value="1"/>
</dbReference>
<accession>A0A8C7ESH2</accession>
<evidence type="ECO:0000256" key="1">
    <source>
        <dbReference type="ARBA" id="ARBA00004448"/>
    </source>
</evidence>
<evidence type="ECO:0000256" key="7">
    <source>
        <dbReference type="ARBA" id="ARBA00022792"/>
    </source>
</evidence>
<evidence type="ECO:0000256" key="11">
    <source>
        <dbReference type="ARBA" id="ARBA00024169"/>
    </source>
</evidence>
<feature type="repeat" description="Solcar" evidence="12">
    <location>
        <begin position="196"/>
        <end position="286"/>
    </location>
</feature>
<feature type="repeat" description="Solcar" evidence="12">
    <location>
        <begin position="56"/>
        <end position="183"/>
    </location>
</feature>
<dbReference type="AlphaFoldDB" id="A0A8C7ESH2"/>
<comment type="similarity">
    <text evidence="2 13">Belongs to the mitochondrial carrier (TC 2.A.29) family.</text>
</comment>
<evidence type="ECO:0000313" key="16">
    <source>
        <dbReference type="Ensembl" id="ENSNVIP00000019654.1"/>
    </source>
</evidence>
<keyword evidence="10 12" id="KW-0472">Membrane</keyword>
<dbReference type="GeneTree" id="ENSGT00940000154622"/>
<evidence type="ECO:0000256" key="14">
    <source>
        <dbReference type="RuleBase" id="RU368008"/>
    </source>
</evidence>
<evidence type="ECO:0000256" key="3">
    <source>
        <dbReference type="ARBA" id="ARBA00022448"/>
    </source>
</evidence>
<dbReference type="Gene3D" id="1.50.40.10">
    <property type="entry name" value="Mitochondrial carrier domain"/>
    <property type="match status" value="1"/>
</dbReference>
<evidence type="ECO:0000256" key="13">
    <source>
        <dbReference type="RuleBase" id="RU000488"/>
    </source>
</evidence>
<evidence type="ECO:0000256" key="2">
    <source>
        <dbReference type="ARBA" id="ARBA00006375"/>
    </source>
</evidence>
<keyword evidence="6" id="KW-0677">Repeat</keyword>
<dbReference type="InterPro" id="IPR002067">
    <property type="entry name" value="MCP"/>
</dbReference>
<evidence type="ECO:0000256" key="15">
    <source>
        <dbReference type="SAM" id="MobiDB-lite"/>
    </source>
</evidence>
<dbReference type="GO" id="GO:1901029">
    <property type="term" value="P:negative regulation of mitochondrial outer membrane permeabilization involved in apoptotic signaling pathway"/>
    <property type="evidence" value="ECO:0007669"/>
    <property type="project" value="TreeGrafter"/>
</dbReference>
<sequence length="383" mass="41675">APGSEAPDSLPGWGAASGPRVLPWPRPVLSPLRAAADRTAPRSAGTRLQAPCGGGGNNVATFSGNIVATAFQFASSRNRFPDSRDEPARLETPGSSLRTRLASARLPERGEPVLRACPSVLQVQHASKQIAADKQYKGIVDCIVRIPKEQGVLSFWRGNLANVIRYFPTQALNFAFKDKYKQIFLGGVDKHTQFWRYFAGNLASGGAAGATSLCFVYPLDFARTRLAADVGKSGTEREFKGLGDCLVKITKSDGIRGLYQGFNVSVQGIIIYRAAYFGVYDTAKGMLPDPKNTHIVVSWMIAQTVTAVAGVVSYPFDTVRRRMMMQSGRKGADIMYKGTVDCWRKIFKDEGGKAFFKGAWSNVLRGMGGAFVLVLYDELKKVI</sequence>
<keyword evidence="4" id="KW-0050">Antiport</keyword>
<dbReference type="PANTHER" id="PTHR45635">
    <property type="entry name" value="ADP,ATP CARRIER PROTEIN 1-RELATED-RELATED"/>
    <property type="match status" value="1"/>
</dbReference>
<dbReference type="Pfam" id="PF00153">
    <property type="entry name" value="Mito_carr"/>
    <property type="match status" value="3"/>
</dbReference>
<keyword evidence="5 12" id="KW-0812">Transmembrane</keyword>
<proteinExistence type="inferred from homology"/>
<dbReference type="GO" id="GO:0140021">
    <property type="term" value="P:mitochondrial ADP transmembrane transport"/>
    <property type="evidence" value="ECO:0007669"/>
    <property type="project" value="InterPro"/>
</dbReference>
<organism evidence="16 17">
    <name type="scientific">Neovison vison</name>
    <name type="common">American mink</name>
    <name type="synonym">Mustela vison</name>
    <dbReference type="NCBI Taxonomy" id="452646"/>
    <lineage>
        <taxon>Eukaryota</taxon>
        <taxon>Metazoa</taxon>
        <taxon>Chordata</taxon>
        <taxon>Craniata</taxon>
        <taxon>Vertebrata</taxon>
        <taxon>Euteleostomi</taxon>
        <taxon>Mammalia</taxon>
        <taxon>Eutheria</taxon>
        <taxon>Laurasiatheria</taxon>
        <taxon>Carnivora</taxon>
        <taxon>Caniformia</taxon>
        <taxon>Musteloidea</taxon>
        <taxon>Mustelidae</taxon>
        <taxon>Mustelinae</taxon>
        <taxon>Neogale</taxon>
    </lineage>
</organism>
<dbReference type="PRINTS" id="PR00927">
    <property type="entry name" value="ADPTRNSLCASE"/>
</dbReference>